<evidence type="ECO:0000313" key="3">
    <source>
        <dbReference type="Proteomes" id="UP000289859"/>
    </source>
</evidence>
<name>A0A4Q0P525_9FLAO</name>
<dbReference type="OrthoDB" id="1490226at2"/>
<dbReference type="Proteomes" id="UP000289859">
    <property type="component" value="Unassembled WGS sequence"/>
</dbReference>
<sequence length="380" mass="44161">MMKKHLYILLTLVICSQSQAQNFEKLIENFRYNSSGLGMKPQDSVTESSLYKSKEFNVSISDNPIEIKIDTLVFENPYYTDDFDDWDDNYINYPKSQSVIYESNLISLFGNGKFVCHSIETYERNKTLEKKLNTKKFKYHWLIDGQLYASNKSFIFGGLFVWSTGKWKNTRAEKPLKEIPILFADNNFIVYRKCSGEFGGTIYFYDRKSKDTYYTELTCSNTVTKKNGQYQILAHLGHMMGTSEIKVIADPRKLDKANSSQLKIERGNLGYKGISEEFNKTLDLFGIQLFSTFEINNRTLFLTYLNESTFLAEIDGKEIQIVNPLFNNDKYTHDPITKTYGKYTLISMDHYGTALDREVSVMIIKNNEVTLIDWNENHSR</sequence>
<evidence type="ECO:0000313" key="2">
    <source>
        <dbReference type="EMBL" id="RXG21710.1"/>
    </source>
</evidence>
<reference evidence="2 3" key="1">
    <citation type="submission" date="2018-07" db="EMBL/GenBank/DDBJ databases">
        <title>Leeuwenhoekiella genomics.</title>
        <authorList>
            <person name="Tahon G."/>
            <person name="Willems A."/>
        </authorList>
    </citation>
    <scope>NUCLEOTIDE SEQUENCE [LARGE SCALE GENOMIC DNA]</scope>
    <source>
        <strain evidence="2 3">LMG 29608</strain>
    </source>
</reference>
<protein>
    <submittedName>
        <fullName evidence="2">Uncharacterized protein</fullName>
    </submittedName>
</protein>
<dbReference type="AlphaFoldDB" id="A0A4Q0P525"/>
<keyword evidence="1" id="KW-0732">Signal</keyword>
<evidence type="ECO:0000256" key="1">
    <source>
        <dbReference type="SAM" id="SignalP"/>
    </source>
</evidence>
<feature type="chain" id="PRO_5020550066" evidence="1">
    <location>
        <begin position="21"/>
        <end position="380"/>
    </location>
</feature>
<dbReference type="EMBL" id="QOVK01000007">
    <property type="protein sequence ID" value="RXG21710.1"/>
    <property type="molecule type" value="Genomic_DNA"/>
</dbReference>
<dbReference type="RefSeq" id="WP_128765424.1">
    <property type="nucleotide sequence ID" value="NZ_JBHUOO010000004.1"/>
</dbReference>
<proteinExistence type="predicted"/>
<comment type="caution">
    <text evidence="2">The sequence shown here is derived from an EMBL/GenBank/DDBJ whole genome shotgun (WGS) entry which is preliminary data.</text>
</comment>
<accession>A0A4Q0P525</accession>
<keyword evidence="3" id="KW-1185">Reference proteome</keyword>
<feature type="signal peptide" evidence="1">
    <location>
        <begin position="1"/>
        <end position="20"/>
    </location>
</feature>
<organism evidence="2 3">
    <name type="scientific">Leeuwenhoekiella polynyae</name>
    <dbReference type="NCBI Taxonomy" id="1550906"/>
    <lineage>
        <taxon>Bacteria</taxon>
        <taxon>Pseudomonadati</taxon>
        <taxon>Bacteroidota</taxon>
        <taxon>Flavobacteriia</taxon>
        <taxon>Flavobacteriales</taxon>
        <taxon>Flavobacteriaceae</taxon>
        <taxon>Leeuwenhoekiella</taxon>
    </lineage>
</organism>
<gene>
    <name evidence="2" type="ORF">DSM02_1955</name>
</gene>